<name>V6LW09_9EUKA</name>
<reference evidence="2" key="2">
    <citation type="submission" date="2020-12" db="EMBL/GenBank/DDBJ databases">
        <title>New Spironucleus salmonicida genome in near-complete chromosomes.</title>
        <authorList>
            <person name="Xu F."/>
            <person name="Kurt Z."/>
            <person name="Jimenez-Gonzalez A."/>
            <person name="Astvaldsson A."/>
            <person name="Andersson J.O."/>
            <person name="Svard S.G."/>
        </authorList>
    </citation>
    <scope>NUCLEOTIDE SEQUENCE</scope>
    <source>
        <strain evidence="2">ATCC 50377</strain>
    </source>
</reference>
<dbReference type="AlphaFoldDB" id="V6LW09"/>
<evidence type="ECO:0000313" key="3">
    <source>
        <dbReference type="Proteomes" id="UP000018208"/>
    </source>
</evidence>
<dbReference type="GO" id="GO:0006508">
    <property type="term" value="P:proteolysis"/>
    <property type="evidence" value="ECO:0007669"/>
    <property type="project" value="UniProtKB-KW"/>
</dbReference>
<protein>
    <submittedName>
        <fullName evidence="1">Transglutaminase/protease-like domain-containing protein</fullName>
    </submittedName>
</protein>
<evidence type="ECO:0000313" key="1">
    <source>
        <dbReference type="EMBL" id="EST45004.1"/>
    </source>
</evidence>
<organism evidence="1">
    <name type="scientific">Spironucleus salmonicida</name>
    <dbReference type="NCBI Taxonomy" id="348837"/>
    <lineage>
        <taxon>Eukaryota</taxon>
        <taxon>Metamonada</taxon>
        <taxon>Diplomonadida</taxon>
        <taxon>Hexamitidae</taxon>
        <taxon>Hexamitinae</taxon>
        <taxon>Spironucleus</taxon>
    </lineage>
</organism>
<dbReference type="EMBL" id="AUWU02000005">
    <property type="protein sequence ID" value="KAH0573336.1"/>
    <property type="molecule type" value="Genomic_DNA"/>
</dbReference>
<keyword evidence="3" id="KW-1185">Reference proteome</keyword>
<dbReference type="GO" id="GO:0008233">
    <property type="term" value="F:peptidase activity"/>
    <property type="evidence" value="ECO:0007669"/>
    <property type="project" value="UniProtKB-KW"/>
</dbReference>
<reference evidence="1 2" key="1">
    <citation type="journal article" date="2014" name="PLoS Genet.">
        <title>The Genome of Spironucleus salmonicida Highlights a Fish Pathogen Adapted to Fluctuating Environments.</title>
        <authorList>
            <person name="Xu F."/>
            <person name="Jerlstrom-Hultqvist J."/>
            <person name="Einarsson E."/>
            <person name="Astvaldsson A."/>
            <person name="Svard S.G."/>
            <person name="Andersson J.O."/>
        </authorList>
    </citation>
    <scope>NUCLEOTIDE SEQUENCE</scope>
    <source>
        <strain evidence="2">ATCC 50377</strain>
    </source>
</reference>
<keyword evidence="1" id="KW-0378">Hydrolase</keyword>
<dbReference type="EMBL" id="KI546101">
    <property type="protein sequence ID" value="EST45004.1"/>
    <property type="molecule type" value="Genomic_DNA"/>
</dbReference>
<accession>V6LW09</accession>
<gene>
    <name evidence="1" type="ORF">SS50377_15023</name>
    <name evidence="2" type="ORF">SS50377_25456</name>
</gene>
<evidence type="ECO:0000313" key="2">
    <source>
        <dbReference type="EMBL" id="KAH0573336.1"/>
    </source>
</evidence>
<proteinExistence type="predicted"/>
<dbReference type="Proteomes" id="UP000018208">
    <property type="component" value="Unassembled WGS sequence"/>
</dbReference>
<keyword evidence="1" id="KW-0645">Protease</keyword>
<dbReference type="VEuPathDB" id="GiardiaDB:SS50377_25456"/>
<sequence>MNPLASAAPYQISPPQLVASAPQKYPFAESKVFSIGNVPDHLRYNTLQLSQKLQQIVFQIAKTIKENKDVCTLSEAITKEEGSQVLMALDLDFPELVYHGLIQKLTNGKLTGVQVSLMPVTDFIHHNAKIDAIIRGIKTTAGMNSDWAKAKVIYETVVGTVTFVNDQNTSTCSRCCLSTGLGTIFGIAKAFHYLCNMLEVTCISAKAMQQEKFTQIFNCVLINKKWSNIDCGIGIQMRKKELTYGYFCFPDKWLREMKILSQKPTCTSLENTYYYVEGGLIISQNQQDTMSRVAANQLYQGKTFADYMFLTPNPADDFKALVAATTWGIHRYTQKTQIDTMHQSMDLYCNVPVFRLNFSQLETRYHVFSQEIAICSPQVIAAVGVEFSKMINSNIRTIFFVFQSNTDYESISKQFLDHFGKIISEAKKHDMVEDIGNFSYAGDASAKIMQITV</sequence>